<sequence>MIFGHISCDYPFPLPHILQKGLDFLRNTDFSQYQPGKIPLDGDIMFAEVIDTTTRNINDSKPEIHEKYLDIHYLVFGTEYIGVVPDLGENKVFETMMPKRDITFYENVSHETFIEMFPGSYVVLFPQDVHRPCSCKNTETAIRKVVVKIAVSSIQ</sequence>
<dbReference type="Gene3D" id="2.60.120.370">
    <property type="entry name" value="YhcH/YjgK/YiaL"/>
    <property type="match status" value="1"/>
</dbReference>
<dbReference type="Proteomes" id="UP001431634">
    <property type="component" value="Unassembled WGS sequence"/>
</dbReference>
<dbReference type="InterPro" id="IPR004375">
    <property type="entry name" value="NanQ/TabA/YiaL"/>
</dbReference>
<accession>A0ABT6Q2B6</accession>
<dbReference type="NCBIfam" id="TIGR00022">
    <property type="entry name" value="YhcH/YjgK/YiaL family protein"/>
    <property type="match status" value="1"/>
</dbReference>
<dbReference type="InterPro" id="IPR037012">
    <property type="entry name" value="NanQ/TabA/YiaL_sf"/>
</dbReference>
<dbReference type="PANTHER" id="PTHR34986:SF1">
    <property type="entry name" value="PROTEIN YIAL"/>
    <property type="match status" value="1"/>
</dbReference>
<gene>
    <name evidence="1" type="ORF">QJV27_07630</name>
</gene>
<dbReference type="RefSeq" id="WP_281448335.1">
    <property type="nucleotide sequence ID" value="NZ_JASBAO010000001.1"/>
</dbReference>
<evidence type="ECO:0000313" key="2">
    <source>
        <dbReference type="Proteomes" id="UP001431634"/>
    </source>
</evidence>
<protein>
    <submittedName>
        <fullName evidence="1">YhcH/YjgK/YiaL family protein</fullName>
    </submittedName>
</protein>
<organism evidence="1 2">
    <name type="scientific">Commensalibacter oyaizuii</name>
    <dbReference type="NCBI Taxonomy" id="3043873"/>
    <lineage>
        <taxon>Bacteria</taxon>
        <taxon>Pseudomonadati</taxon>
        <taxon>Pseudomonadota</taxon>
        <taxon>Alphaproteobacteria</taxon>
        <taxon>Acetobacterales</taxon>
        <taxon>Acetobacteraceae</taxon>
    </lineage>
</organism>
<proteinExistence type="predicted"/>
<dbReference type="PANTHER" id="PTHR34986">
    <property type="entry name" value="EVOLVED BETA-GALACTOSIDASE SUBUNIT BETA"/>
    <property type="match status" value="1"/>
</dbReference>
<evidence type="ECO:0000313" key="1">
    <source>
        <dbReference type="EMBL" id="MDI2091239.1"/>
    </source>
</evidence>
<dbReference type="EMBL" id="JASBAO010000001">
    <property type="protein sequence ID" value="MDI2091239.1"/>
    <property type="molecule type" value="Genomic_DNA"/>
</dbReference>
<dbReference type="SUPFAM" id="SSF51197">
    <property type="entry name" value="Clavaminate synthase-like"/>
    <property type="match status" value="1"/>
</dbReference>
<name>A0ABT6Q2B6_9PROT</name>
<comment type="caution">
    <text evidence="1">The sequence shown here is derived from an EMBL/GenBank/DDBJ whole genome shotgun (WGS) entry which is preliminary data.</text>
</comment>
<dbReference type="Pfam" id="PF04074">
    <property type="entry name" value="DUF386"/>
    <property type="match status" value="1"/>
</dbReference>
<keyword evidence="2" id="KW-1185">Reference proteome</keyword>
<reference evidence="1" key="1">
    <citation type="submission" date="2023-05" db="EMBL/GenBank/DDBJ databases">
        <title>Whole genome sequence of Commensalibacter sp.</title>
        <authorList>
            <person name="Charoenyingcharoen P."/>
            <person name="Yukphan P."/>
        </authorList>
    </citation>
    <scope>NUCLEOTIDE SEQUENCE</scope>
    <source>
        <strain evidence="1">TBRC 16381</strain>
    </source>
</reference>